<proteinExistence type="predicted"/>
<evidence type="ECO:0000256" key="1">
    <source>
        <dbReference type="SAM" id="MobiDB-lite"/>
    </source>
</evidence>
<feature type="non-terminal residue" evidence="2">
    <location>
        <position position="606"/>
    </location>
</feature>
<evidence type="ECO:0008006" key="4">
    <source>
        <dbReference type="Google" id="ProtNLM"/>
    </source>
</evidence>
<feature type="compositionally biased region" description="Polar residues" evidence="1">
    <location>
        <begin position="366"/>
        <end position="379"/>
    </location>
</feature>
<dbReference type="PANTHER" id="PTHR12697">
    <property type="entry name" value="PBS LYASE HEAT-LIKE PROTEIN"/>
    <property type="match status" value="1"/>
</dbReference>
<dbReference type="InterPro" id="IPR016024">
    <property type="entry name" value="ARM-type_fold"/>
</dbReference>
<dbReference type="AlphaFoldDB" id="A0A3D3R0T8"/>
<feature type="region of interest" description="Disordered" evidence="1">
    <location>
        <begin position="353"/>
        <end position="379"/>
    </location>
</feature>
<dbReference type="InterPro" id="IPR011989">
    <property type="entry name" value="ARM-like"/>
</dbReference>
<dbReference type="SUPFAM" id="SSF48371">
    <property type="entry name" value="ARM repeat"/>
    <property type="match status" value="1"/>
</dbReference>
<dbReference type="PANTHER" id="PTHR12697:SF5">
    <property type="entry name" value="DEOXYHYPUSINE HYDROXYLASE"/>
    <property type="match status" value="1"/>
</dbReference>
<gene>
    <name evidence="2" type="ORF">DIT97_05100</name>
</gene>
<accession>A0A3D3R0T8</accession>
<dbReference type="Pfam" id="PF13646">
    <property type="entry name" value="HEAT_2"/>
    <property type="match status" value="2"/>
</dbReference>
<dbReference type="Gene3D" id="1.25.10.10">
    <property type="entry name" value="Leucine-rich Repeat Variant"/>
    <property type="match status" value="2"/>
</dbReference>
<sequence length="606" mass="67716">MTTRLKFVETDQEHERLTALRYRLVAPDRLVLEWPGGIDRLAATDVTVRHEAIDELAKRATSQEEELLLELFTDPAPLVREISLRTLTAVGGRSSNQALIRLLKDPEPNVRAAVLKQLSEKPSSSIVPEIAAYVEQEKDPDLVVHAVRLFREAKGNASAEALIKLFSHSSWRVRAEAAEAITKVVGRYSPQNKFHADVFMALIKLLDDEDSFVVSRAVDALSEADLVVAVEPLAKVAAKHPDLATSVIKALSQGEKQSIKSIPYLRKFCNHQSPEVRAAAITGLSALVSSKAQAELSELLADPEGSVRTAATNALFEMMRFEPIPASVARQDSSFSGEILRKLNSTLAKKSAAAGKDAQKQDAETAGQTQTAGIPNQQHTQEYEKTLQFIRKGNFREAWMFELVPLLEPMLNQKTVEEQLAGAQALIGLGKDQHALPRIREILKSHPEYINSIANVLPWLLWDDRVSFFEEMTQVAPGPSDLYETVQQMARPRDYRAVHEFWKLLTHQDMDAELAFMMIRNFREIYFGKAYYDFEDYSTSGKKRVAVDMVPHIQSGTFWQRTVALAVLLSVSRQEATKISESLLADQSTPEPLRKVALHVYLVAQT</sequence>
<evidence type="ECO:0000313" key="3">
    <source>
        <dbReference type="Proteomes" id="UP000263642"/>
    </source>
</evidence>
<evidence type="ECO:0000313" key="2">
    <source>
        <dbReference type="EMBL" id="HCO22454.1"/>
    </source>
</evidence>
<reference evidence="2 3" key="1">
    <citation type="journal article" date="2018" name="Nat. Biotechnol.">
        <title>A standardized bacterial taxonomy based on genome phylogeny substantially revises the tree of life.</title>
        <authorList>
            <person name="Parks D.H."/>
            <person name="Chuvochina M."/>
            <person name="Waite D.W."/>
            <person name="Rinke C."/>
            <person name="Skarshewski A."/>
            <person name="Chaumeil P.A."/>
            <person name="Hugenholtz P."/>
        </authorList>
    </citation>
    <scope>NUCLEOTIDE SEQUENCE [LARGE SCALE GENOMIC DNA]</scope>
    <source>
        <strain evidence="2">UBA9375</strain>
    </source>
</reference>
<dbReference type="GO" id="GO:0016491">
    <property type="term" value="F:oxidoreductase activity"/>
    <property type="evidence" value="ECO:0007669"/>
    <property type="project" value="TreeGrafter"/>
</dbReference>
<dbReference type="InterPro" id="IPR004155">
    <property type="entry name" value="PBS_lyase_HEAT"/>
</dbReference>
<dbReference type="SMART" id="SM00567">
    <property type="entry name" value="EZ_HEAT"/>
    <property type="match status" value="5"/>
</dbReference>
<name>A0A3D3R0T8_9PLAN</name>
<dbReference type="EMBL" id="DQAY01000033">
    <property type="protein sequence ID" value="HCO22454.1"/>
    <property type="molecule type" value="Genomic_DNA"/>
</dbReference>
<comment type="caution">
    <text evidence="2">The sequence shown here is derived from an EMBL/GenBank/DDBJ whole genome shotgun (WGS) entry which is preliminary data.</text>
</comment>
<dbReference type="Proteomes" id="UP000263642">
    <property type="component" value="Unassembled WGS sequence"/>
</dbReference>
<organism evidence="2 3">
    <name type="scientific">Gimesia maris</name>
    <dbReference type="NCBI Taxonomy" id="122"/>
    <lineage>
        <taxon>Bacteria</taxon>
        <taxon>Pseudomonadati</taxon>
        <taxon>Planctomycetota</taxon>
        <taxon>Planctomycetia</taxon>
        <taxon>Planctomycetales</taxon>
        <taxon>Planctomycetaceae</taxon>
        <taxon>Gimesia</taxon>
    </lineage>
</organism>
<protein>
    <recommendedName>
        <fullName evidence="4">HEAT repeat protein</fullName>
    </recommendedName>
</protein>